<dbReference type="EMBL" id="JADGMQ010000001">
    <property type="protein sequence ID" value="MBI1619156.1"/>
    <property type="molecule type" value="Genomic_DNA"/>
</dbReference>
<evidence type="ECO:0000313" key="3">
    <source>
        <dbReference type="Proteomes" id="UP000601789"/>
    </source>
</evidence>
<keyword evidence="3" id="KW-1185">Reference proteome</keyword>
<name>A0ABS0S7G3_9HYPH</name>
<accession>A0ABS0S7G3</accession>
<reference evidence="2 3" key="1">
    <citation type="submission" date="2020-10" db="EMBL/GenBank/DDBJ databases">
        <title>Aquamicrobium zhengzhouensis sp. nov., a exopolysaccharide producing bacterium isolated from farmland soil.</title>
        <authorList>
            <person name="Wang X."/>
        </authorList>
    </citation>
    <scope>NUCLEOTIDE SEQUENCE [LARGE SCALE GENOMIC DNA]</scope>
    <source>
        <strain evidence="3">cd-1</strain>
    </source>
</reference>
<feature type="signal peptide" evidence="1">
    <location>
        <begin position="1"/>
        <end position="19"/>
    </location>
</feature>
<dbReference type="Proteomes" id="UP000601789">
    <property type="component" value="Unassembled WGS sequence"/>
</dbReference>
<gene>
    <name evidence="2" type="ORF">IOD40_00550</name>
</gene>
<evidence type="ECO:0000256" key="1">
    <source>
        <dbReference type="SAM" id="SignalP"/>
    </source>
</evidence>
<proteinExistence type="predicted"/>
<protein>
    <submittedName>
        <fullName evidence="2">Uncharacterized protein</fullName>
    </submittedName>
</protein>
<comment type="caution">
    <text evidence="2">The sequence shown here is derived from an EMBL/GenBank/DDBJ whole genome shotgun (WGS) entry which is preliminary data.</text>
</comment>
<keyword evidence="1" id="KW-0732">Signal</keyword>
<evidence type="ECO:0000313" key="2">
    <source>
        <dbReference type="EMBL" id="MBI1619156.1"/>
    </source>
</evidence>
<sequence>MLRIATLSLAAIVPAPLLAATITNLDEVEYTLVIAEGSSQSQVTIGAGQSIEICSQGCFLTLPNGDREVLTGPEQFEIREGRVKFL</sequence>
<feature type="chain" id="PRO_5045912372" evidence="1">
    <location>
        <begin position="20"/>
        <end position="86"/>
    </location>
</feature>
<organism evidence="2 3">
    <name type="scientific">Aquamicrobium zhengzhouense</name>
    <dbReference type="NCBI Taxonomy" id="2781738"/>
    <lineage>
        <taxon>Bacteria</taxon>
        <taxon>Pseudomonadati</taxon>
        <taxon>Pseudomonadota</taxon>
        <taxon>Alphaproteobacteria</taxon>
        <taxon>Hyphomicrobiales</taxon>
        <taxon>Phyllobacteriaceae</taxon>
        <taxon>Aquamicrobium</taxon>
    </lineage>
</organism>